<proteinExistence type="predicted"/>
<evidence type="ECO:0000313" key="7">
    <source>
        <dbReference type="Proteomes" id="UP001362999"/>
    </source>
</evidence>
<protein>
    <recommendedName>
        <fullName evidence="5">MYND-type domain-containing protein</fullName>
    </recommendedName>
</protein>
<comment type="caution">
    <text evidence="6">The sequence shown here is derived from an EMBL/GenBank/DDBJ whole genome shotgun (WGS) entry which is preliminary data.</text>
</comment>
<evidence type="ECO:0000256" key="4">
    <source>
        <dbReference type="PROSITE-ProRule" id="PRU00134"/>
    </source>
</evidence>
<sequence length="646" mass="74078">MADTEAKSVVGTIYAKIRDSPGHDRDEKMLNSFLHAFALSTWVIREGPTSQLRSHVYRMKKYFQPSDLPPTGIPLHDSVSLGHAVLAFQGLARVLITARKHPLLLPPIIEDIRKVWPAAWRYVKVIDEHFLSRRRDRPFERHLRPIQDVMHVFVPSLYELLSQPELTETLKESGVYNLFVRLWFRLATDEEWCREWPVRECMWGFRDVLPYGRRPEIRSQIIEPLGGEVNVAIAAVSHLRASTRVLRDAAPSRPDEGQILLAYQMAEALGCLHYETKVAFALLTQGSVRYMTRAALPLLALSPPAPVEIDLSVYVGYLGGNLDLTDSISWVIQAFDAGILVVLLQYDLWYSKQPRSKLRHPGPRHAEILLELLPSFLVFFSVVRAARKAFKKARRCGAEEGVSRKSKVWDAWVVFEDLLDQRLSLVGELVRGRNVCNKCGKVEPRGLPFSRCSGCGDLLYCSTRCQRVDWKTQHRQDCKRISRNRLAGWTVNASDRDYAFLPVFIQQEFSQMGLSQLCSRTWKKDPPPKPKVFIDYSTFPVSVFADAKRHDFDGPERREVVCVHVTLRTAEKTWFALRSDEWEDSRKERLIKALSKGSVVRRAEPEMEHEGDWWADKLLSKSDGKLYDFADVEEEDGGSDWTDDSE</sequence>
<evidence type="ECO:0000313" key="6">
    <source>
        <dbReference type="EMBL" id="KAK7033442.1"/>
    </source>
</evidence>
<gene>
    <name evidence="6" type="ORF">R3P38DRAFT_2922674</name>
</gene>
<dbReference type="AlphaFoldDB" id="A0AAW0C307"/>
<dbReference type="PROSITE" id="PS50865">
    <property type="entry name" value="ZF_MYND_2"/>
    <property type="match status" value="1"/>
</dbReference>
<keyword evidence="2 4" id="KW-0863">Zinc-finger</keyword>
<evidence type="ECO:0000256" key="2">
    <source>
        <dbReference type="ARBA" id="ARBA00022771"/>
    </source>
</evidence>
<dbReference type="PANTHER" id="PTHR46758:SF2">
    <property type="entry name" value="OJ1485_B09.11 PROTEIN"/>
    <property type="match status" value="1"/>
</dbReference>
<reference evidence="6 7" key="1">
    <citation type="journal article" date="2024" name="J Genomics">
        <title>Draft genome sequencing and assembly of Favolaschia claudopus CIRM-BRFM 2984 isolated from oak limbs.</title>
        <authorList>
            <person name="Navarro D."/>
            <person name="Drula E."/>
            <person name="Chaduli D."/>
            <person name="Cazenave R."/>
            <person name="Ahrendt S."/>
            <person name="Wang J."/>
            <person name="Lipzen A."/>
            <person name="Daum C."/>
            <person name="Barry K."/>
            <person name="Grigoriev I.V."/>
            <person name="Favel A."/>
            <person name="Rosso M.N."/>
            <person name="Martin F."/>
        </authorList>
    </citation>
    <scope>NUCLEOTIDE SEQUENCE [LARGE SCALE GENOMIC DNA]</scope>
    <source>
        <strain evidence="6 7">CIRM-BRFM 2984</strain>
    </source>
</reference>
<organism evidence="6 7">
    <name type="scientific">Favolaschia claudopus</name>
    <dbReference type="NCBI Taxonomy" id="2862362"/>
    <lineage>
        <taxon>Eukaryota</taxon>
        <taxon>Fungi</taxon>
        <taxon>Dikarya</taxon>
        <taxon>Basidiomycota</taxon>
        <taxon>Agaricomycotina</taxon>
        <taxon>Agaricomycetes</taxon>
        <taxon>Agaricomycetidae</taxon>
        <taxon>Agaricales</taxon>
        <taxon>Marasmiineae</taxon>
        <taxon>Mycenaceae</taxon>
        <taxon>Favolaschia</taxon>
    </lineage>
</organism>
<feature type="domain" description="MYND-type" evidence="5">
    <location>
        <begin position="436"/>
        <end position="478"/>
    </location>
</feature>
<evidence type="ECO:0000259" key="5">
    <source>
        <dbReference type="PROSITE" id="PS50865"/>
    </source>
</evidence>
<dbReference type="GO" id="GO:0008270">
    <property type="term" value="F:zinc ion binding"/>
    <property type="evidence" value="ECO:0007669"/>
    <property type="project" value="UniProtKB-KW"/>
</dbReference>
<keyword evidence="1" id="KW-0479">Metal-binding</keyword>
<keyword evidence="3" id="KW-0862">Zinc</keyword>
<evidence type="ECO:0000256" key="3">
    <source>
        <dbReference type="ARBA" id="ARBA00022833"/>
    </source>
</evidence>
<keyword evidence="7" id="KW-1185">Reference proteome</keyword>
<dbReference type="Gene3D" id="6.10.140.2220">
    <property type="match status" value="1"/>
</dbReference>
<dbReference type="PANTHER" id="PTHR46758">
    <property type="entry name" value="MYND DOMAIN-CONTAINING"/>
    <property type="match status" value="1"/>
</dbReference>
<dbReference type="Proteomes" id="UP001362999">
    <property type="component" value="Unassembled WGS sequence"/>
</dbReference>
<evidence type="ECO:0000256" key="1">
    <source>
        <dbReference type="ARBA" id="ARBA00022723"/>
    </source>
</evidence>
<dbReference type="InterPro" id="IPR002893">
    <property type="entry name" value="Znf_MYND"/>
</dbReference>
<dbReference type="EMBL" id="JAWWNJ010000023">
    <property type="protein sequence ID" value="KAK7033442.1"/>
    <property type="molecule type" value="Genomic_DNA"/>
</dbReference>
<dbReference type="PROSITE" id="PS01360">
    <property type="entry name" value="ZF_MYND_1"/>
    <property type="match status" value="1"/>
</dbReference>
<name>A0AAW0C307_9AGAR</name>
<dbReference type="SUPFAM" id="SSF144232">
    <property type="entry name" value="HIT/MYND zinc finger-like"/>
    <property type="match status" value="1"/>
</dbReference>
<dbReference type="Pfam" id="PF01753">
    <property type="entry name" value="zf-MYND"/>
    <property type="match status" value="1"/>
</dbReference>
<accession>A0AAW0C307</accession>
<dbReference type="InterPro" id="IPR044508">
    <property type="entry name" value="At5g50450/At1g67340-like"/>
</dbReference>